<dbReference type="AlphaFoldDB" id="X0XXV2"/>
<dbReference type="NCBIfam" id="TIGR00305">
    <property type="entry name" value="putative toxin-antitoxin system toxin component, PIN family"/>
    <property type="match status" value="1"/>
</dbReference>
<gene>
    <name evidence="2" type="ORF">S01H1_64316</name>
</gene>
<dbReference type="PANTHER" id="PTHR34610">
    <property type="entry name" value="SSL7007 PROTEIN"/>
    <property type="match status" value="1"/>
</dbReference>
<dbReference type="EMBL" id="BARS01042384">
    <property type="protein sequence ID" value="GAG41418.1"/>
    <property type="molecule type" value="Genomic_DNA"/>
</dbReference>
<dbReference type="SMART" id="SM00670">
    <property type="entry name" value="PINc"/>
    <property type="match status" value="1"/>
</dbReference>
<accession>X0XXV2</accession>
<name>X0XXV2_9ZZZZ</name>
<evidence type="ECO:0000313" key="2">
    <source>
        <dbReference type="EMBL" id="GAG41418.1"/>
    </source>
</evidence>
<dbReference type="Pfam" id="PF13470">
    <property type="entry name" value="PIN_3"/>
    <property type="match status" value="1"/>
</dbReference>
<protein>
    <recommendedName>
        <fullName evidence="1">PIN domain-containing protein</fullName>
    </recommendedName>
</protein>
<dbReference type="PANTHER" id="PTHR34610:SF3">
    <property type="entry name" value="SSL7007 PROTEIN"/>
    <property type="match status" value="1"/>
</dbReference>
<proteinExistence type="predicted"/>
<evidence type="ECO:0000259" key="1">
    <source>
        <dbReference type="SMART" id="SM00670"/>
    </source>
</evidence>
<organism evidence="2">
    <name type="scientific">marine sediment metagenome</name>
    <dbReference type="NCBI Taxonomy" id="412755"/>
    <lineage>
        <taxon>unclassified sequences</taxon>
        <taxon>metagenomes</taxon>
        <taxon>ecological metagenomes</taxon>
    </lineage>
</organism>
<dbReference type="InterPro" id="IPR002850">
    <property type="entry name" value="PIN_toxin-like"/>
</dbReference>
<dbReference type="InterPro" id="IPR002716">
    <property type="entry name" value="PIN_dom"/>
</dbReference>
<feature type="domain" description="PIN" evidence="1">
    <location>
        <begin position="2"/>
        <end position="116"/>
    </location>
</feature>
<dbReference type="InterPro" id="IPR029060">
    <property type="entry name" value="PIN-like_dom_sf"/>
</dbReference>
<reference evidence="2" key="1">
    <citation type="journal article" date="2014" name="Front. Microbiol.">
        <title>High frequency of phylogenetically diverse reductive dehalogenase-homologous genes in deep subseafloor sedimentary metagenomes.</title>
        <authorList>
            <person name="Kawai M."/>
            <person name="Futagami T."/>
            <person name="Toyoda A."/>
            <person name="Takaki Y."/>
            <person name="Nishi S."/>
            <person name="Hori S."/>
            <person name="Arai W."/>
            <person name="Tsubouchi T."/>
            <person name="Morono Y."/>
            <person name="Uchiyama I."/>
            <person name="Ito T."/>
            <person name="Fujiyama A."/>
            <person name="Inagaki F."/>
            <person name="Takami H."/>
        </authorList>
    </citation>
    <scope>NUCLEOTIDE SEQUENCE</scope>
    <source>
        <strain evidence="2">Expedition CK06-06</strain>
    </source>
</reference>
<sequence length="143" mass="16655">MFKLVVDTNIVVSALLKPDSLPDLIINMILNKNFTLCLSEDIFNEYQEVLGRGKFKGLNQVKTRRLLSRIKRDAKLVKPSVSVDIIKRDPEDNKFLECALEAKADYFITGNIKHFSFKKFRNTNIITPRDFLDIIAKMFFIRR</sequence>
<dbReference type="SUPFAM" id="SSF88723">
    <property type="entry name" value="PIN domain-like"/>
    <property type="match status" value="1"/>
</dbReference>
<comment type="caution">
    <text evidence="2">The sequence shown here is derived from an EMBL/GenBank/DDBJ whole genome shotgun (WGS) entry which is preliminary data.</text>
</comment>